<evidence type="ECO:0000256" key="2">
    <source>
        <dbReference type="ARBA" id="ARBA00022741"/>
    </source>
</evidence>
<evidence type="ECO:0000313" key="7">
    <source>
        <dbReference type="Proteomes" id="UP000002729"/>
    </source>
</evidence>
<dbReference type="Gene3D" id="3.30.420.40">
    <property type="match status" value="2"/>
</dbReference>
<evidence type="ECO:0000256" key="4">
    <source>
        <dbReference type="ARBA" id="ARBA00022840"/>
    </source>
</evidence>
<accession>F0XZN0</accession>
<dbReference type="Proteomes" id="UP000002729">
    <property type="component" value="Unassembled WGS sequence"/>
</dbReference>
<organism evidence="7">
    <name type="scientific">Aureococcus anophagefferens</name>
    <name type="common">Harmful bloom alga</name>
    <dbReference type="NCBI Taxonomy" id="44056"/>
    <lineage>
        <taxon>Eukaryota</taxon>
        <taxon>Sar</taxon>
        <taxon>Stramenopiles</taxon>
        <taxon>Ochrophyta</taxon>
        <taxon>Pelagophyceae</taxon>
        <taxon>Pelagomonadales</taxon>
        <taxon>Pelagomonadaceae</taxon>
        <taxon>Aureococcus</taxon>
    </lineage>
</organism>
<dbReference type="InParanoid" id="F0XZN0"/>
<dbReference type="OrthoDB" id="422673at2759"/>
<keyword evidence="4" id="KW-0067">ATP-binding</keyword>
<name>F0XZN0_AURAN</name>
<comment type="similarity">
    <text evidence="1">Belongs to the actin family.</text>
</comment>
<dbReference type="GO" id="GO:0016787">
    <property type="term" value="F:hydrolase activity"/>
    <property type="evidence" value="ECO:0007669"/>
    <property type="project" value="UniProtKB-KW"/>
</dbReference>
<dbReference type="eggNOG" id="KOG0676">
    <property type="taxonomic scope" value="Eukaryota"/>
</dbReference>
<dbReference type="EMBL" id="GL833122">
    <property type="protein sequence ID" value="EGB11591.1"/>
    <property type="molecule type" value="Genomic_DNA"/>
</dbReference>
<evidence type="ECO:0000313" key="6">
    <source>
        <dbReference type="EMBL" id="EGB11591.1"/>
    </source>
</evidence>
<gene>
    <name evidence="6" type="ORF">AURANDRAFT_21145</name>
</gene>
<dbReference type="KEGG" id="aaf:AURANDRAFT_21145"/>
<dbReference type="InterPro" id="IPR043129">
    <property type="entry name" value="ATPase_NBD"/>
</dbReference>
<reference evidence="6 7" key="1">
    <citation type="journal article" date="2011" name="Proc. Natl. Acad. Sci. U.S.A.">
        <title>Niche of harmful alga Aureococcus anophagefferens revealed through ecogenomics.</title>
        <authorList>
            <person name="Gobler C.J."/>
            <person name="Berry D.L."/>
            <person name="Dyhrman S.T."/>
            <person name="Wilhelm S.W."/>
            <person name="Salamov A."/>
            <person name="Lobanov A.V."/>
            <person name="Zhang Y."/>
            <person name="Collier J.L."/>
            <person name="Wurch L.L."/>
            <person name="Kustka A.B."/>
            <person name="Dill B.D."/>
            <person name="Shah M."/>
            <person name="VerBerkmoes N.C."/>
            <person name="Kuo A."/>
            <person name="Terry A."/>
            <person name="Pangilinan J."/>
            <person name="Lindquist E.A."/>
            <person name="Lucas S."/>
            <person name="Paulsen I.T."/>
            <person name="Hattenrath-Lehmann T.K."/>
            <person name="Talmage S.C."/>
            <person name="Walker E.A."/>
            <person name="Koch F."/>
            <person name="Burson A.M."/>
            <person name="Marcoval M.A."/>
            <person name="Tang Y.Z."/>
            <person name="Lecleir G.R."/>
            <person name="Coyne K.J."/>
            <person name="Berg G.M."/>
            <person name="Bertrand E.M."/>
            <person name="Saito M.A."/>
            <person name="Gladyshev V.N."/>
            <person name="Grigoriev I.V."/>
        </authorList>
    </citation>
    <scope>NUCLEOTIDE SEQUENCE [LARGE SCALE GENOMIC DNA]</scope>
    <source>
        <strain evidence="7">CCMP 1984</strain>
    </source>
</reference>
<protein>
    <submittedName>
        <fullName evidence="6">Uncharacterized protein</fullName>
    </submittedName>
</protein>
<dbReference type="GO" id="GO:0005524">
    <property type="term" value="F:ATP binding"/>
    <property type="evidence" value="ECO:0007669"/>
    <property type="project" value="UniProtKB-KW"/>
</dbReference>
<dbReference type="SUPFAM" id="SSF53067">
    <property type="entry name" value="Actin-like ATPase domain"/>
    <property type="match status" value="1"/>
</dbReference>
<comment type="catalytic activity">
    <reaction evidence="5">
        <text>ATP + H2O = ADP + phosphate + H(+)</text>
        <dbReference type="Rhea" id="RHEA:13065"/>
        <dbReference type="ChEBI" id="CHEBI:15377"/>
        <dbReference type="ChEBI" id="CHEBI:15378"/>
        <dbReference type="ChEBI" id="CHEBI:30616"/>
        <dbReference type="ChEBI" id="CHEBI:43474"/>
        <dbReference type="ChEBI" id="CHEBI:456216"/>
    </reaction>
</comment>
<keyword evidence="2" id="KW-0547">Nucleotide-binding</keyword>
<proteinExistence type="inferred from homology"/>
<dbReference type="InterPro" id="IPR004000">
    <property type="entry name" value="Actin"/>
</dbReference>
<evidence type="ECO:0000256" key="3">
    <source>
        <dbReference type="ARBA" id="ARBA00022801"/>
    </source>
</evidence>
<dbReference type="AlphaFoldDB" id="F0XZN0"/>
<dbReference type="FunFam" id="3.30.420.40:FF:000058">
    <property type="entry name" value="Putative actin-related protein 5"/>
    <property type="match status" value="1"/>
</dbReference>
<dbReference type="GeneID" id="20219403"/>
<sequence length="52" mass="5747">MMVKVIAPPEREMSAWIGCSVMASLSTFSRSWISRQEYEADGAAAVVQRKLA</sequence>
<evidence type="ECO:0000256" key="5">
    <source>
        <dbReference type="ARBA" id="ARBA00049360"/>
    </source>
</evidence>
<dbReference type="Pfam" id="PF00022">
    <property type="entry name" value="Actin"/>
    <property type="match status" value="1"/>
</dbReference>
<evidence type="ECO:0000256" key="1">
    <source>
        <dbReference type="ARBA" id="ARBA00006752"/>
    </source>
</evidence>
<dbReference type="RefSeq" id="XP_009033942.1">
    <property type="nucleotide sequence ID" value="XM_009035694.1"/>
</dbReference>
<keyword evidence="7" id="KW-1185">Reference proteome</keyword>
<keyword evidence="3" id="KW-0378">Hydrolase</keyword>